<accession>A0AAE8ZQ58</accession>
<evidence type="ECO:0000313" key="4">
    <source>
        <dbReference type="Proteomes" id="UP000827892"/>
    </source>
</evidence>
<proteinExistence type="predicted"/>
<feature type="chain" id="PRO_5042144022" evidence="2">
    <location>
        <begin position="20"/>
        <end position="248"/>
    </location>
</feature>
<dbReference type="AlphaFoldDB" id="A0AAE8ZQ58"/>
<evidence type="ECO:0000256" key="2">
    <source>
        <dbReference type="SAM" id="SignalP"/>
    </source>
</evidence>
<dbReference type="Proteomes" id="UP000827892">
    <property type="component" value="Chromosome X"/>
</dbReference>
<name>A0AAE8ZQ58_CAEBR</name>
<reference evidence="3 4" key="1">
    <citation type="submission" date="2022-05" db="EMBL/GenBank/DDBJ databases">
        <title>Chromosome-level reference genomes for two strains of Caenorhabditis briggsae: an improved platform for comparative genomics.</title>
        <authorList>
            <person name="Stevens L."/>
            <person name="Andersen E.C."/>
        </authorList>
    </citation>
    <scope>NUCLEOTIDE SEQUENCE [LARGE SCALE GENOMIC DNA]</scope>
    <source>
        <strain evidence="3">QX1410_ONT</strain>
        <tissue evidence="3">Whole-organism</tissue>
    </source>
</reference>
<gene>
    <name evidence="3" type="ORF">L3Y34_012809</name>
</gene>
<evidence type="ECO:0000313" key="3">
    <source>
        <dbReference type="EMBL" id="ULT83787.1"/>
    </source>
</evidence>
<keyword evidence="1" id="KW-1133">Transmembrane helix</keyword>
<dbReference type="EMBL" id="CP090896">
    <property type="protein sequence ID" value="ULT83787.1"/>
    <property type="molecule type" value="Genomic_DNA"/>
</dbReference>
<keyword evidence="1" id="KW-0472">Membrane</keyword>
<keyword evidence="2" id="KW-0732">Signal</keyword>
<evidence type="ECO:0000256" key="1">
    <source>
        <dbReference type="SAM" id="Phobius"/>
    </source>
</evidence>
<organism evidence="3 4">
    <name type="scientific">Caenorhabditis briggsae</name>
    <dbReference type="NCBI Taxonomy" id="6238"/>
    <lineage>
        <taxon>Eukaryota</taxon>
        <taxon>Metazoa</taxon>
        <taxon>Ecdysozoa</taxon>
        <taxon>Nematoda</taxon>
        <taxon>Chromadorea</taxon>
        <taxon>Rhabditida</taxon>
        <taxon>Rhabditina</taxon>
        <taxon>Rhabditomorpha</taxon>
        <taxon>Rhabditoidea</taxon>
        <taxon>Rhabditidae</taxon>
        <taxon>Peloderinae</taxon>
        <taxon>Caenorhabditis</taxon>
    </lineage>
</organism>
<feature type="transmembrane region" description="Helical" evidence="1">
    <location>
        <begin position="65"/>
        <end position="86"/>
    </location>
</feature>
<protein>
    <submittedName>
        <fullName evidence="3">Uncharacterized protein</fullName>
    </submittedName>
</protein>
<keyword evidence="1" id="KW-0812">Transmembrane</keyword>
<sequence length="248" mass="28469">MRILHLLTLVGAVILMIQGVSVGADTLENVLKNADYVKIVISVENQEKASGIDTTADKTCQTSRIFKIAVGAISTFLFSPFSFWILNWKNEKKITESIDNVDYEVLEIDGTKYVVVKTADDDDEFPHELLKDFSQESRSEDPLEDRWLRGPSVAIRSLVESTVREKKTIGREDRLCRKDRWRKAMSVVRRPLVGKEHSSWKENRWQAEQSMARRSLAEDTVNGKRTLRVHHSSIDTYRREGHCCTETL</sequence>
<feature type="signal peptide" evidence="2">
    <location>
        <begin position="1"/>
        <end position="19"/>
    </location>
</feature>